<gene>
    <name evidence="2" type="ORF">K466DRAFT_606760</name>
</gene>
<sequence>MSSERDPLIPRTTSPEPLDVKPDTRRVGPMEISRTTRYGILAAIWVGTFLSSLNTTLVATCEALSG</sequence>
<feature type="compositionally biased region" description="Basic and acidic residues" evidence="1">
    <location>
        <begin position="18"/>
        <end position="28"/>
    </location>
</feature>
<reference evidence="2 3" key="1">
    <citation type="journal article" date="2019" name="Nat. Ecol. Evol.">
        <title>Megaphylogeny resolves global patterns of mushroom evolution.</title>
        <authorList>
            <person name="Varga T."/>
            <person name="Krizsan K."/>
            <person name="Foldi C."/>
            <person name="Dima B."/>
            <person name="Sanchez-Garcia M."/>
            <person name="Sanchez-Ramirez S."/>
            <person name="Szollosi G.J."/>
            <person name="Szarkandi J.G."/>
            <person name="Papp V."/>
            <person name="Albert L."/>
            <person name="Andreopoulos W."/>
            <person name="Angelini C."/>
            <person name="Antonin V."/>
            <person name="Barry K.W."/>
            <person name="Bougher N.L."/>
            <person name="Buchanan P."/>
            <person name="Buyck B."/>
            <person name="Bense V."/>
            <person name="Catcheside P."/>
            <person name="Chovatia M."/>
            <person name="Cooper J."/>
            <person name="Damon W."/>
            <person name="Desjardin D."/>
            <person name="Finy P."/>
            <person name="Geml J."/>
            <person name="Haridas S."/>
            <person name="Hughes K."/>
            <person name="Justo A."/>
            <person name="Karasinski D."/>
            <person name="Kautmanova I."/>
            <person name="Kiss B."/>
            <person name="Kocsube S."/>
            <person name="Kotiranta H."/>
            <person name="LaButti K.M."/>
            <person name="Lechner B.E."/>
            <person name="Liimatainen K."/>
            <person name="Lipzen A."/>
            <person name="Lukacs Z."/>
            <person name="Mihaltcheva S."/>
            <person name="Morgado L.N."/>
            <person name="Niskanen T."/>
            <person name="Noordeloos M.E."/>
            <person name="Ohm R.A."/>
            <person name="Ortiz-Santana B."/>
            <person name="Ovrebo C."/>
            <person name="Racz N."/>
            <person name="Riley R."/>
            <person name="Savchenko A."/>
            <person name="Shiryaev A."/>
            <person name="Soop K."/>
            <person name="Spirin V."/>
            <person name="Szebenyi C."/>
            <person name="Tomsovsky M."/>
            <person name="Tulloss R.E."/>
            <person name="Uehling J."/>
            <person name="Grigoriev I.V."/>
            <person name="Vagvolgyi C."/>
            <person name="Papp T."/>
            <person name="Martin F.M."/>
            <person name="Miettinen O."/>
            <person name="Hibbett D.S."/>
            <person name="Nagy L.G."/>
        </authorList>
    </citation>
    <scope>NUCLEOTIDE SEQUENCE [LARGE SCALE GENOMIC DNA]</scope>
    <source>
        <strain evidence="2 3">HHB13444</strain>
    </source>
</reference>
<evidence type="ECO:0000313" key="2">
    <source>
        <dbReference type="EMBL" id="TFK78677.1"/>
    </source>
</evidence>
<proteinExistence type="predicted"/>
<evidence type="ECO:0000313" key="3">
    <source>
        <dbReference type="Proteomes" id="UP000308197"/>
    </source>
</evidence>
<keyword evidence="3" id="KW-1185">Reference proteome</keyword>
<dbReference type="Proteomes" id="UP000308197">
    <property type="component" value="Unassembled WGS sequence"/>
</dbReference>
<dbReference type="InParanoid" id="A0A5C3NQ16"/>
<accession>A0A5C3NQ16</accession>
<protein>
    <submittedName>
        <fullName evidence="2">Uncharacterized protein</fullName>
    </submittedName>
</protein>
<organism evidence="2 3">
    <name type="scientific">Polyporus arcularius HHB13444</name>
    <dbReference type="NCBI Taxonomy" id="1314778"/>
    <lineage>
        <taxon>Eukaryota</taxon>
        <taxon>Fungi</taxon>
        <taxon>Dikarya</taxon>
        <taxon>Basidiomycota</taxon>
        <taxon>Agaricomycotina</taxon>
        <taxon>Agaricomycetes</taxon>
        <taxon>Polyporales</taxon>
        <taxon>Polyporaceae</taxon>
        <taxon>Polyporus</taxon>
    </lineage>
</organism>
<feature type="region of interest" description="Disordered" evidence="1">
    <location>
        <begin position="1"/>
        <end position="28"/>
    </location>
</feature>
<name>A0A5C3NQ16_9APHY</name>
<dbReference type="EMBL" id="ML212389">
    <property type="protein sequence ID" value="TFK78677.1"/>
    <property type="molecule type" value="Genomic_DNA"/>
</dbReference>
<evidence type="ECO:0000256" key="1">
    <source>
        <dbReference type="SAM" id="MobiDB-lite"/>
    </source>
</evidence>
<dbReference type="STRING" id="1314778.A0A5C3NQ16"/>
<dbReference type="AlphaFoldDB" id="A0A5C3NQ16"/>